<comment type="subcellular location">
    <subcellularLocation>
        <location evidence="1">Cell membrane</location>
        <topology evidence="1">Multi-pass membrane protein</topology>
    </subcellularLocation>
</comment>
<reference evidence="8" key="1">
    <citation type="submission" date="2006-06" db="EMBL/GenBank/DDBJ databases">
        <title>Complete sequence of chromosome of Mycobacterium sp. MCS.</title>
        <authorList>
            <consortium name="US DOE Joint Genome Institute"/>
            <person name="Copeland A."/>
            <person name="Lucas S."/>
            <person name="Lapidus A."/>
            <person name="Barry K."/>
            <person name="Detter J.C."/>
            <person name="Glavina del Rio T."/>
            <person name="Hammon N."/>
            <person name="Israni S."/>
            <person name="Dalin E."/>
            <person name="Tice H."/>
            <person name="Pitluck S."/>
            <person name="Martinez M."/>
            <person name="Schmutz J."/>
            <person name="Larimer F."/>
            <person name="Land M."/>
            <person name="Hauser L."/>
            <person name="Kyrpides N."/>
            <person name="Kim E."/>
            <person name="Miller C.D."/>
            <person name="Hughes J.E."/>
            <person name="Anderson A.J."/>
            <person name="Sims R.C."/>
            <person name="Richardson P."/>
        </authorList>
    </citation>
    <scope>NUCLEOTIDE SEQUENCE [LARGE SCALE GENOMIC DNA]</scope>
    <source>
        <strain evidence="8">MCS</strain>
    </source>
</reference>
<keyword evidence="3 7" id="KW-0812">Transmembrane</keyword>
<name>A0A5Q5BE83_MYCSS</name>
<feature type="transmembrane region" description="Helical" evidence="7">
    <location>
        <begin position="204"/>
        <end position="228"/>
    </location>
</feature>
<accession>A0A5Q5BE83</accession>
<feature type="compositionally biased region" description="Basic and acidic residues" evidence="6">
    <location>
        <begin position="372"/>
        <end position="387"/>
    </location>
</feature>
<evidence type="ECO:0000256" key="7">
    <source>
        <dbReference type="SAM" id="Phobius"/>
    </source>
</evidence>
<feature type="transmembrane region" description="Helical" evidence="7">
    <location>
        <begin position="240"/>
        <end position="262"/>
    </location>
</feature>
<sequence length="387" mass="41277">MIGWFDRLQQRSRAMGYVIAVVYKYVDDQGGYLAALITYYAFVSLFPLLLLLTTALGVVLVGRPELQRQIVESTVNQFPLIGEQLAQPEQLSGGAVAVVVGILGALYGGSGVGQAVQNAMNSVWAVPRNVRPDPIRSRVRSLLLLLVLGSAAIAATLLSAVGRAVDDLGVLGTAGVVVGTIAINTGILLVAFRTTTSRELTYRQVLPGALAGALIWQFLQWFGAGYVARTVSSASATNTVFALVLGLLAFLYLISVSLVLCAELNVVRVDHLYPRALLTPFTDSVTLTSADRRTYTRKAKAERVKGFQHVAVTFRPSRSHSHEGLDPAAGEVEEEAGGHDPQQRADLAGLPGAGADDHPRDEPDTDSVGDGVGERHGGDGEDDRQRH</sequence>
<feature type="transmembrane region" description="Helical" evidence="7">
    <location>
        <begin position="141"/>
        <end position="162"/>
    </location>
</feature>
<dbReference type="GO" id="GO:0005886">
    <property type="term" value="C:plasma membrane"/>
    <property type="evidence" value="ECO:0007669"/>
    <property type="project" value="UniProtKB-SubCell"/>
</dbReference>
<keyword evidence="2" id="KW-1003">Cell membrane</keyword>
<feature type="region of interest" description="Disordered" evidence="6">
    <location>
        <begin position="316"/>
        <end position="387"/>
    </location>
</feature>
<gene>
    <name evidence="8" type="ordered locus">Mmcs_0352</name>
</gene>
<dbReference type="KEGG" id="mmc:Mmcs_0352"/>
<protein>
    <submittedName>
        <fullName evidence="8">Ribonuclease BN</fullName>
    </submittedName>
</protein>
<evidence type="ECO:0000256" key="1">
    <source>
        <dbReference type="ARBA" id="ARBA00004651"/>
    </source>
</evidence>
<evidence type="ECO:0000256" key="2">
    <source>
        <dbReference type="ARBA" id="ARBA00022475"/>
    </source>
</evidence>
<dbReference type="AlphaFoldDB" id="A0A5Q5BE83"/>
<dbReference type="EMBL" id="CP000384">
    <property type="protein sequence ID" value="ABG06473.1"/>
    <property type="molecule type" value="Genomic_DNA"/>
</dbReference>
<feature type="compositionally biased region" description="Low complexity" evidence="6">
    <location>
        <begin position="345"/>
        <end position="354"/>
    </location>
</feature>
<evidence type="ECO:0000256" key="6">
    <source>
        <dbReference type="SAM" id="MobiDB-lite"/>
    </source>
</evidence>
<evidence type="ECO:0000256" key="3">
    <source>
        <dbReference type="ARBA" id="ARBA00022692"/>
    </source>
</evidence>
<keyword evidence="5 7" id="KW-0472">Membrane</keyword>
<organism evidence="8">
    <name type="scientific">Mycobacterium sp. (strain MCS)</name>
    <dbReference type="NCBI Taxonomy" id="164756"/>
    <lineage>
        <taxon>Bacteria</taxon>
        <taxon>Bacillati</taxon>
        <taxon>Actinomycetota</taxon>
        <taxon>Actinomycetes</taxon>
        <taxon>Mycobacteriales</taxon>
        <taxon>Mycobacteriaceae</taxon>
        <taxon>Mycobacterium</taxon>
    </lineage>
</organism>
<dbReference type="InterPro" id="IPR017039">
    <property type="entry name" value="Virul_fac_BrkB"/>
</dbReference>
<feature type="transmembrane region" description="Helical" evidence="7">
    <location>
        <begin position="168"/>
        <end position="192"/>
    </location>
</feature>
<dbReference type="PANTHER" id="PTHR30213">
    <property type="entry name" value="INNER MEMBRANE PROTEIN YHJD"/>
    <property type="match status" value="1"/>
</dbReference>
<keyword evidence="4 7" id="KW-1133">Transmembrane helix</keyword>
<dbReference type="Pfam" id="PF03631">
    <property type="entry name" value="Virul_fac_BrkB"/>
    <property type="match status" value="1"/>
</dbReference>
<evidence type="ECO:0000256" key="5">
    <source>
        <dbReference type="ARBA" id="ARBA00023136"/>
    </source>
</evidence>
<proteinExistence type="predicted"/>
<evidence type="ECO:0000256" key="4">
    <source>
        <dbReference type="ARBA" id="ARBA00022989"/>
    </source>
</evidence>
<dbReference type="PANTHER" id="PTHR30213:SF1">
    <property type="entry name" value="INNER MEMBRANE PROTEIN YHJD"/>
    <property type="match status" value="1"/>
</dbReference>
<evidence type="ECO:0000313" key="8">
    <source>
        <dbReference type="EMBL" id="ABG06473.1"/>
    </source>
</evidence>
<feature type="transmembrane region" description="Helical" evidence="7">
    <location>
        <begin position="37"/>
        <end position="61"/>
    </location>
</feature>